<organism evidence="1 2">
    <name type="scientific">Dryococelus australis</name>
    <dbReference type="NCBI Taxonomy" id="614101"/>
    <lineage>
        <taxon>Eukaryota</taxon>
        <taxon>Metazoa</taxon>
        <taxon>Ecdysozoa</taxon>
        <taxon>Arthropoda</taxon>
        <taxon>Hexapoda</taxon>
        <taxon>Insecta</taxon>
        <taxon>Pterygota</taxon>
        <taxon>Neoptera</taxon>
        <taxon>Polyneoptera</taxon>
        <taxon>Phasmatodea</taxon>
        <taxon>Verophasmatodea</taxon>
        <taxon>Anareolatae</taxon>
        <taxon>Phasmatidae</taxon>
        <taxon>Eurycanthinae</taxon>
        <taxon>Dryococelus</taxon>
    </lineage>
</organism>
<evidence type="ECO:0000313" key="1">
    <source>
        <dbReference type="EMBL" id="KAJ8884399.1"/>
    </source>
</evidence>
<dbReference type="EMBL" id="JARBHB010000005">
    <property type="protein sequence ID" value="KAJ8884399.1"/>
    <property type="molecule type" value="Genomic_DNA"/>
</dbReference>
<dbReference type="PANTHER" id="PTHR33332">
    <property type="entry name" value="REVERSE TRANSCRIPTASE DOMAIN-CONTAINING PROTEIN"/>
    <property type="match status" value="1"/>
</dbReference>
<comment type="caution">
    <text evidence="1">The sequence shown here is derived from an EMBL/GenBank/DDBJ whole genome shotgun (WGS) entry which is preliminary data.</text>
</comment>
<proteinExistence type="predicted"/>
<name>A0ABQ9HJ91_9NEOP</name>
<reference evidence="1 2" key="1">
    <citation type="submission" date="2023-02" db="EMBL/GenBank/DDBJ databases">
        <title>LHISI_Scaffold_Assembly.</title>
        <authorList>
            <person name="Stuart O.P."/>
            <person name="Cleave R."/>
            <person name="Magrath M.J.L."/>
            <person name="Mikheyev A.S."/>
        </authorList>
    </citation>
    <scope>NUCLEOTIDE SEQUENCE [LARGE SCALE GENOMIC DNA]</scope>
    <source>
        <strain evidence="1">Daus_M_001</strain>
        <tissue evidence="1">Leg muscle</tissue>
    </source>
</reference>
<sequence>MLVEPRAVEWVQMKSAPWRNFSHVDILKAASLDRLQPGLAVLDVFQLKCDGLQLENKYMLNIWRHSFPVNGRALSCINAASGVLESHQGWIATRPYNTLSTDPERGHADRKENILISAFRCSVAIQTERDVLWFPMSVRVAKSALLRRVEKVHDNPIWTYSEEKLHLYADDLAICIVLVILENCNAARCMLVIIVSQCCRIARRSRRFASQNTVTMNLLGKAVSDLIFSPRGDDNSQQVYLQIFQKLLIVSTTIFLRKNLRGVSNNMFKSFLEDRKQITPIRYFDKNHITNVMSNTRTTRVGVPQGSILGLIVLLIFINDFPEQITNGSAIMFADDTNILATNTNPIPPSTHSTPSQTSQAWTAYPASFSSTPSEASHCRFLSL</sequence>
<keyword evidence="2" id="KW-1185">Reference proteome</keyword>
<evidence type="ECO:0000313" key="2">
    <source>
        <dbReference type="Proteomes" id="UP001159363"/>
    </source>
</evidence>
<evidence type="ECO:0008006" key="3">
    <source>
        <dbReference type="Google" id="ProtNLM"/>
    </source>
</evidence>
<protein>
    <recommendedName>
        <fullName evidence="3">Reverse transcriptase domain-containing protein</fullName>
    </recommendedName>
</protein>
<dbReference type="Proteomes" id="UP001159363">
    <property type="component" value="Chromosome 4"/>
</dbReference>
<accession>A0ABQ9HJ91</accession>
<gene>
    <name evidence="1" type="ORF">PR048_016256</name>
</gene>